<organism evidence="14 15">
    <name type="scientific">Trichonephila clavipes</name>
    <name type="common">Golden silk orbweaver</name>
    <name type="synonym">Nephila clavipes</name>
    <dbReference type="NCBI Taxonomy" id="2585209"/>
    <lineage>
        <taxon>Eukaryota</taxon>
        <taxon>Metazoa</taxon>
        <taxon>Ecdysozoa</taxon>
        <taxon>Arthropoda</taxon>
        <taxon>Chelicerata</taxon>
        <taxon>Arachnida</taxon>
        <taxon>Araneae</taxon>
        <taxon>Araneomorphae</taxon>
        <taxon>Entelegynae</taxon>
        <taxon>Araneoidea</taxon>
        <taxon>Nephilidae</taxon>
        <taxon>Trichonephila</taxon>
    </lineage>
</organism>
<dbReference type="AlphaFoldDB" id="A0A8X6SSN4"/>
<evidence type="ECO:0000313" key="14">
    <source>
        <dbReference type="EMBL" id="GFY16695.1"/>
    </source>
</evidence>
<sequence length="393" mass="45313">MFVRVYEDQAMFIKCVHEWFGRFREGRESVSGFPVVASTRNWFHKALKIFLFVLCSCGFLYQSFSFLKLYRSYPTLVDIHIDRPDIIPLPSISLCNKNRIRRRGFCTSVPSECKWFQRTIYCLRYTQNCLEGQTDQDVVLGAPIPAVHANMNRSQGYVRLFGQRPTDLIQDCMVKAGVFTPCKNYVSFVAPDNDGYPNNCIAIQSLWGKPDIEPQNEPVTSQISLKMTIHPEENFNYFDSLLAHILVHDAHSIGNPMKEGITLKPGKSYNLFVTEQLHRQLCETRSFHFTRYGAGRRRAAVRSPSLERIIERLPNPYRTNCTDYLMLWKQNGGHGPLTEKFAVIKDISKRWISIENNVRKYQSSADTAIRLPNTSILNLSIADKAKYLFDEPN</sequence>
<keyword evidence="4 12" id="KW-0894">Sodium channel</keyword>
<keyword evidence="15" id="KW-1185">Reference proteome</keyword>
<evidence type="ECO:0000256" key="7">
    <source>
        <dbReference type="ARBA" id="ARBA00023053"/>
    </source>
</evidence>
<evidence type="ECO:0000256" key="13">
    <source>
        <dbReference type="SAM" id="Phobius"/>
    </source>
</evidence>
<keyword evidence="5 12" id="KW-0812">Transmembrane</keyword>
<protein>
    <submittedName>
        <fullName evidence="14">Uncharacterized protein</fullName>
    </submittedName>
</protein>
<keyword evidence="9 13" id="KW-0472">Membrane</keyword>
<evidence type="ECO:0000256" key="12">
    <source>
        <dbReference type="RuleBase" id="RU000679"/>
    </source>
</evidence>
<keyword evidence="11 12" id="KW-0407">Ion channel</keyword>
<keyword evidence="3 12" id="KW-0813">Transport</keyword>
<dbReference type="Pfam" id="PF00858">
    <property type="entry name" value="ASC"/>
    <property type="match status" value="1"/>
</dbReference>
<evidence type="ECO:0000256" key="2">
    <source>
        <dbReference type="ARBA" id="ARBA00007193"/>
    </source>
</evidence>
<evidence type="ECO:0000256" key="10">
    <source>
        <dbReference type="ARBA" id="ARBA00023201"/>
    </source>
</evidence>
<evidence type="ECO:0000313" key="15">
    <source>
        <dbReference type="Proteomes" id="UP000887159"/>
    </source>
</evidence>
<evidence type="ECO:0000256" key="6">
    <source>
        <dbReference type="ARBA" id="ARBA00022989"/>
    </source>
</evidence>
<reference evidence="14" key="1">
    <citation type="submission" date="2020-08" db="EMBL/GenBank/DDBJ databases">
        <title>Multicomponent nature underlies the extraordinary mechanical properties of spider dragline silk.</title>
        <authorList>
            <person name="Kono N."/>
            <person name="Nakamura H."/>
            <person name="Mori M."/>
            <person name="Yoshida Y."/>
            <person name="Ohtoshi R."/>
            <person name="Malay A.D."/>
            <person name="Moran D.A.P."/>
            <person name="Tomita M."/>
            <person name="Numata K."/>
            <person name="Arakawa K."/>
        </authorList>
    </citation>
    <scope>NUCLEOTIDE SEQUENCE</scope>
</reference>
<evidence type="ECO:0000256" key="4">
    <source>
        <dbReference type="ARBA" id="ARBA00022461"/>
    </source>
</evidence>
<dbReference type="PANTHER" id="PTHR11690">
    <property type="entry name" value="AMILORIDE-SENSITIVE SODIUM CHANNEL-RELATED"/>
    <property type="match status" value="1"/>
</dbReference>
<proteinExistence type="inferred from homology"/>
<feature type="transmembrane region" description="Helical" evidence="13">
    <location>
        <begin position="49"/>
        <end position="70"/>
    </location>
</feature>
<dbReference type="EMBL" id="BMAU01021340">
    <property type="protein sequence ID" value="GFY16695.1"/>
    <property type="molecule type" value="Genomic_DNA"/>
</dbReference>
<accession>A0A8X6SSN4</accession>
<gene>
    <name evidence="14" type="primary">AVEN_228817_1</name>
    <name evidence="14" type="ORF">TNCV_2788171</name>
</gene>
<keyword evidence="10 12" id="KW-0739">Sodium transport</keyword>
<evidence type="ECO:0000256" key="5">
    <source>
        <dbReference type="ARBA" id="ARBA00022692"/>
    </source>
</evidence>
<name>A0A8X6SSN4_TRICX</name>
<comment type="subcellular location">
    <subcellularLocation>
        <location evidence="1">Membrane</location>
        <topology evidence="1">Multi-pass membrane protein</topology>
    </subcellularLocation>
</comment>
<dbReference type="InterPro" id="IPR001873">
    <property type="entry name" value="ENaC"/>
</dbReference>
<evidence type="ECO:0000256" key="3">
    <source>
        <dbReference type="ARBA" id="ARBA00022448"/>
    </source>
</evidence>
<evidence type="ECO:0000256" key="1">
    <source>
        <dbReference type="ARBA" id="ARBA00004141"/>
    </source>
</evidence>
<evidence type="ECO:0000256" key="11">
    <source>
        <dbReference type="ARBA" id="ARBA00023303"/>
    </source>
</evidence>
<keyword evidence="8 12" id="KW-0406">Ion transport</keyword>
<evidence type="ECO:0000256" key="8">
    <source>
        <dbReference type="ARBA" id="ARBA00023065"/>
    </source>
</evidence>
<dbReference type="GO" id="GO:0005886">
    <property type="term" value="C:plasma membrane"/>
    <property type="evidence" value="ECO:0007669"/>
    <property type="project" value="TreeGrafter"/>
</dbReference>
<keyword evidence="6 13" id="KW-1133">Transmembrane helix</keyword>
<dbReference type="Proteomes" id="UP000887159">
    <property type="component" value="Unassembled WGS sequence"/>
</dbReference>
<keyword evidence="7" id="KW-0915">Sodium</keyword>
<comment type="caution">
    <text evidence="14">The sequence shown here is derived from an EMBL/GenBank/DDBJ whole genome shotgun (WGS) entry which is preliminary data.</text>
</comment>
<evidence type="ECO:0000256" key="9">
    <source>
        <dbReference type="ARBA" id="ARBA00023136"/>
    </source>
</evidence>
<dbReference type="GO" id="GO:0015280">
    <property type="term" value="F:ligand-gated sodium channel activity"/>
    <property type="evidence" value="ECO:0007669"/>
    <property type="project" value="TreeGrafter"/>
</dbReference>
<comment type="similarity">
    <text evidence="2 12">Belongs to the amiloride-sensitive sodium channel (TC 1.A.6) family.</text>
</comment>